<evidence type="ECO:0000313" key="2">
    <source>
        <dbReference type="Proteomes" id="UP001286313"/>
    </source>
</evidence>
<sequence length="74" mass="8095">MLELGKSRQTDLATLFKGRTDGNVLFVVICRKTLHPLSVTWISSTVLVGKLVGEDRHHGQRVTGIDGSGYDNSL</sequence>
<comment type="caution">
    <text evidence="1">The sequence shown here is derived from an EMBL/GenBank/DDBJ whole genome shotgun (WGS) entry which is preliminary data.</text>
</comment>
<keyword evidence="2" id="KW-1185">Reference proteome</keyword>
<reference evidence="1" key="1">
    <citation type="submission" date="2023-10" db="EMBL/GenBank/DDBJ databases">
        <title>Genome assemblies of two species of porcelain crab, Petrolisthes cinctipes and Petrolisthes manimaculis (Anomura: Porcellanidae).</title>
        <authorList>
            <person name="Angst P."/>
        </authorList>
    </citation>
    <scope>NUCLEOTIDE SEQUENCE</scope>
    <source>
        <strain evidence="1">PB745_01</strain>
        <tissue evidence="1">Gill</tissue>
    </source>
</reference>
<dbReference type="Proteomes" id="UP001286313">
    <property type="component" value="Unassembled WGS sequence"/>
</dbReference>
<dbReference type="EMBL" id="JAWQEG010002624">
    <property type="protein sequence ID" value="KAK3870683.1"/>
    <property type="molecule type" value="Genomic_DNA"/>
</dbReference>
<name>A0AAE1KEV9_PETCI</name>
<accession>A0AAE1KEV9</accession>
<protein>
    <submittedName>
        <fullName evidence="1">Uncharacterized protein</fullName>
    </submittedName>
</protein>
<organism evidence="1 2">
    <name type="scientific">Petrolisthes cinctipes</name>
    <name type="common">Flat porcelain crab</name>
    <dbReference type="NCBI Taxonomy" id="88211"/>
    <lineage>
        <taxon>Eukaryota</taxon>
        <taxon>Metazoa</taxon>
        <taxon>Ecdysozoa</taxon>
        <taxon>Arthropoda</taxon>
        <taxon>Crustacea</taxon>
        <taxon>Multicrustacea</taxon>
        <taxon>Malacostraca</taxon>
        <taxon>Eumalacostraca</taxon>
        <taxon>Eucarida</taxon>
        <taxon>Decapoda</taxon>
        <taxon>Pleocyemata</taxon>
        <taxon>Anomura</taxon>
        <taxon>Galatheoidea</taxon>
        <taxon>Porcellanidae</taxon>
        <taxon>Petrolisthes</taxon>
    </lineage>
</organism>
<gene>
    <name evidence="1" type="ORF">Pcinc_024105</name>
</gene>
<dbReference type="AlphaFoldDB" id="A0AAE1KEV9"/>
<evidence type="ECO:0000313" key="1">
    <source>
        <dbReference type="EMBL" id="KAK3870683.1"/>
    </source>
</evidence>
<proteinExistence type="predicted"/>